<evidence type="ECO:0000256" key="4">
    <source>
        <dbReference type="ARBA" id="ARBA00022741"/>
    </source>
</evidence>
<feature type="domain" description="Rad50/SbcC-type AAA" evidence="9">
    <location>
        <begin position="5"/>
        <end position="49"/>
    </location>
</feature>
<comment type="similarity">
    <text evidence="2">Belongs to the RecN family.</text>
</comment>
<evidence type="ECO:0000256" key="8">
    <source>
        <dbReference type="ARBA" id="ARBA00033408"/>
    </source>
</evidence>
<evidence type="ECO:0000256" key="6">
    <source>
        <dbReference type="ARBA" id="ARBA00022840"/>
    </source>
</evidence>
<dbReference type="InterPro" id="IPR004604">
    <property type="entry name" value="DNA_recomb/repair_RecN"/>
</dbReference>
<evidence type="ECO:0000313" key="10">
    <source>
        <dbReference type="EMBL" id="KYB45427.1"/>
    </source>
</evidence>
<evidence type="ECO:0000256" key="3">
    <source>
        <dbReference type="ARBA" id="ARBA00021315"/>
    </source>
</evidence>
<dbReference type="GO" id="GO:0006302">
    <property type="term" value="P:double-strand break repair"/>
    <property type="evidence" value="ECO:0007669"/>
    <property type="project" value="InterPro"/>
</dbReference>
<protein>
    <recommendedName>
        <fullName evidence="3">DNA repair protein RecN</fullName>
    </recommendedName>
    <alternativeName>
        <fullName evidence="8">Recombination protein N</fullName>
    </alternativeName>
</protein>
<dbReference type="GO" id="GO:0006310">
    <property type="term" value="P:DNA recombination"/>
    <property type="evidence" value="ECO:0007669"/>
    <property type="project" value="InterPro"/>
</dbReference>
<evidence type="ECO:0000256" key="2">
    <source>
        <dbReference type="ARBA" id="ARBA00009441"/>
    </source>
</evidence>
<dbReference type="EMBL" id="LUAY01004917">
    <property type="protein sequence ID" value="KYB45427.1"/>
    <property type="molecule type" value="Genomic_DNA"/>
</dbReference>
<dbReference type="PANTHER" id="PTHR11059">
    <property type="entry name" value="DNA REPAIR PROTEIN RECN"/>
    <property type="match status" value="1"/>
</dbReference>
<evidence type="ECO:0000256" key="7">
    <source>
        <dbReference type="ARBA" id="ARBA00023204"/>
    </source>
</evidence>
<evidence type="ECO:0000256" key="5">
    <source>
        <dbReference type="ARBA" id="ARBA00022763"/>
    </source>
</evidence>
<sequence>MLSHLSIRDIVLIERLDIEFKTGLSVLTGETGAGKSILLDSLSLALGARGDASLVRHGADQGQVAAVF</sequence>
<name>A0A656Z414_BRUAN</name>
<dbReference type="GO" id="GO:0005524">
    <property type="term" value="F:ATP binding"/>
    <property type="evidence" value="ECO:0007669"/>
    <property type="project" value="UniProtKB-KW"/>
</dbReference>
<keyword evidence="5" id="KW-0227">DNA damage</keyword>
<dbReference type="InterPro" id="IPR038729">
    <property type="entry name" value="Rad50/SbcC_AAA"/>
</dbReference>
<evidence type="ECO:0000259" key="9">
    <source>
        <dbReference type="Pfam" id="PF13476"/>
    </source>
</evidence>
<dbReference type="Gene3D" id="3.40.50.300">
    <property type="entry name" value="P-loop containing nucleotide triphosphate hydrolases"/>
    <property type="match status" value="1"/>
</dbReference>
<dbReference type="GO" id="GO:0016887">
    <property type="term" value="F:ATP hydrolysis activity"/>
    <property type="evidence" value="ECO:0007669"/>
    <property type="project" value="InterPro"/>
</dbReference>
<reference evidence="10" key="1">
    <citation type="submission" date="2016-02" db="EMBL/GenBank/DDBJ databases">
        <title>Genomic sequences of Ochrobactrum anthropi.</title>
        <authorList>
            <person name="Chudasama K.S."/>
            <person name="Thaker V.S."/>
        </authorList>
    </citation>
    <scope>NUCLEOTIDE SEQUENCE [LARGE SCALE GENOMIC DNA]</scope>
    <source>
        <strain evidence="10">SUBG007</strain>
    </source>
</reference>
<dbReference type="GO" id="GO:0009432">
    <property type="term" value="P:SOS response"/>
    <property type="evidence" value="ECO:0007669"/>
    <property type="project" value="TreeGrafter"/>
</dbReference>
<dbReference type="SUPFAM" id="SSF52540">
    <property type="entry name" value="P-loop containing nucleoside triphosphate hydrolases"/>
    <property type="match status" value="1"/>
</dbReference>
<dbReference type="Pfam" id="PF13476">
    <property type="entry name" value="AAA_23"/>
    <property type="match status" value="1"/>
</dbReference>
<evidence type="ECO:0000256" key="1">
    <source>
        <dbReference type="ARBA" id="ARBA00003618"/>
    </source>
</evidence>
<dbReference type="AlphaFoldDB" id="A0A656Z414"/>
<organism evidence="10">
    <name type="scientific">Brucella anthropi</name>
    <name type="common">Ochrobactrum anthropi</name>
    <dbReference type="NCBI Taxonomy" id="529"/>
    <lineage>
        <taxon>Bacteria</taxon>
        <taxon>Pseudomonadati</taxon>
        <taxon>Pseudomonadota</taxon>
        <taxon>Alphaproteobacteria</taxon>
        <taxon>Hyphomicrobiales</taxon>
        <taxon>Brucellaceae</taxon>
        <taxon>Brucella/Ochrobactrum group</taxon>
        <taxon>Brucella</taxon>
    </lineage>
</organism>
<accession>A0A656Z414</accession>
<dbReference type="InterPro" id="IPR027417">
    <property type="entry name" value="P-loop_NTPase"/>
</dbReference>
<comment type="caution">
    <text evidence="10">The sequence shown here is derived from an EMBL/GenBank/DDBJ whole genome shotgun (WGS) entry which is preliminary data.</text>
</comment>
<keyword evidence="4" id="KW-0547">Nucleotide-binding</keyword>
<proteinExistence type="inferred from homology"/>
<keyword evidence="7" id="KW-0234">DNA repair</keyword>
<keyword evidence="6" id="KW-0067">ATP-binding</keyword>
<gene>
    <name evidence="10" type="ORF">AB664_08035</name>
</gene>
<dbReference type="PANTHER" id="PTHR11059:SF0">
    <property type="entry name" value="DNA REPAIR PROTEIN RECN"/>
    <property type="match status" value="1"/>
</dbReference>
<dbReference type="GO" id="GO:0043590">
    <property type="term" value="C:bacterial nucleoid"/>
    <property type="evidence" value="ECO:0007669"/>
    <property type="project" value="TreeGrafter"/>
</dbReference>
<comment type="function">
    <text evidence="1">May be involved in recombinational repair of damaged DNA.</text>
</comment>